<protein>
    <submittedName>
        <fullName evidence="1">Uncharacterized protein</fullName>
    </submittedName>
</protein>
<sequence length="183" mass="20722">MQERDEGSGTEDVAVGDQTRDLSKRYPTQLADFFGIGRLPNFLEGPPQVDVHRGIHHPRQRLEVREVLRFSDRGPAAFLHCFARSCFRGLLVLFDESTEQFVAPFVGCKAVPMHHQYLVVVVDQRGNRYRLHMDDVVLEPTSVGSLDIDERQPNPLIVVDGSLTESFSSVRIRLCGVGHERRV</sequence>
<dbReference type="Proteomes" id="UP001500804">
    <property type="component" value="Unassembled WGS sequence"/>
</dbReference>
<evidence type="ECO:0000313" key="1">
    <source>
        <dbReference type="EMBL" id="GAA5120235.1"/>
    </source>
</evidence>
<dbReference type="EMBL" id="BAABJO010000008">
    <property type="protein sequence ID" value="GAA5120235.1"/>
    <property type="molecule type" value="Genomic_DNA"/>
</dbReference>
<accession>A0ABP9NHW7</accession>
<gene>
    <name evidence="1" type="ORF">GCM10023320_27220</name>
</gene>
<comment type="caution">
    <text evidence="1">The sequence shown here is derived from an EMBL/GenBank/DDBJ whole genome shotgun (WGS) entry which is preliminary data.</text>
</comment>
<evidence type="ECO:0000313" key="2">
    <source>
        <dbReference type="Proteomes" id="UP001500804"/>
    </source>
</evidence>
<keyword evidence="2" id="KW-1185">Reference proteome</keyword>
<reference evidence="2" key="1">
    <citation type="journal article" date="2019" name="Int. J. Syst. Evol. Microbiol.">
        <title>The Global Catalogue of Microorganisms (GCM) 10K type strain sequencing project: providing services to taxonomists for standard genome sequencing and annotation.</title>
        <authorList>
            <consortium name="The Broad Institute Genomics Platform"/>
            <consortium name="The Broad Institute Genome Sequencing Center for Infectious Disease"/>
            <person name="Wu L."/>
            <person name="Ma J."/>
        </authorList>
    </citation>
    <scope>NUCLEOTIDE SEQUENCE [LARGE SCALE GENOMIC DNA]</scope>
    <source>
        <strain evidence="2">JCM 18302</strain>
    </source>
</reference>
<organism evidence="1 2">
    <name type="scientific">Pseudonocardia adelaidensis</name>
    <dbReference type="NCBI Taxonomy" id="648754"/>
    <lineage>
        <taxon>Bacteria</taxon>
        <taxon>Bacillati</taxon>
        <taxon>Actinomycetota</taxon>
        <taxon>Actinomycetes</taxon>
        <taxon>Pseudonocardiales</taxon>
        <taxon>Pseudonocardiaceae</taxon>
        <taxon>Pseudonocardia</taxon>
    </lineage>
</organism>
<name>A0ABP9NHW7_9PSEU</name>
<proteinExistence type="predicted"/>